<organism evidence="1 2">
    <name type="scientific">Knipowitschia caucasica</name>
    <name type="common">Caucasian dwarf goby</name>
    <name type="synonym">Pomatoschistus caucasicus</name>
    <dbReference type="NCBI Taxonomy" id="637954"/>
    <lineage>
        <taxon>Eukaryota</taxon>
        <taxon>Metazoa</taxon>
        <taxon>Chordata</taxon>
        <taxon>Craniata</taxon>
        <taxon>Vertebrata</taxon>
        <taxon>Euteleostomi</taxon>
        <taxon>Actinopterygii</taxon>
        <taxon>Neopterygii</taxon>
        <taxon>Teleostei</taxon>
        <taxon>Neoteleostei</taxon>
        <taxon>Acanthomorphata</taxon>
        <taxon>Gobiaria</taxon>
        <taxon>Gobiiformes</taxon>
        <taxon>Gobioidei</taxon>
        <taxon>Gobiidae</taxon>
        <taxon>Gobiinae</taxon>
        <taxon>Knipowitschia</taxon>
    </lineage>
</organism>
<gene>
    <name evidence="1" type="ORF">KC01_LOCUS37929</name>
</gene>
<sequence>MITIYLLLSGDIHQCPGPTNGLTSDSHHSIKSNHCKSIPGNSQVRTFTTSYMFELNTHLDSLISPASAAEPVIGADVVTGWMDPSGTSGEFTGCAALPSPPHGMPPSVGYLDEDAFRVGRGALFHRGSSCALDCAVSDPFYYGK</sequence>
<protein>
    <submittedName>
        <fullName evidence="1">Uncharacterized protein</fullName>
    </submittedName>
</protein>
<dbReference type="AlphaFoldDB" id="A0AAV2MDR2"/>
<dbReference type="EMBL" id="OZ035829">
    <property type="protein sequence ID" value="CAL1611528.1"/>
    <property type="molecule type" value="Genomic_DNA"/>
</dbReference>
<evidence type="ECO:0000313" key="2">
    <source>
        <dbReference type="Proteomes" id="UP001497482"/>
    </source>
</evidence>
<proteinExistence type="predicted"/>
<dbReference type="Proteomes" id="UP001497482">
    <property type="component" value="Chromosome 7"/>
</dbReference>
<name>A0AAV2MDR2_KNICA</name>
<accession>A0AAV2MDR2</accession>
<reference evidence="1 2" key="1">
    <citation type="submission" date="2024-04" db="EMBL/GenBank/DDBJ databases">
        <authorList>
            <person name="Waldvogel A.-M."/>
            <person name="Schoenle A."/>
        </authorList>
    </citation>
    <scope>NUCLEOTIDE SEQUENCE [LARGE SCALE GENOMIC DNA]</scope>
</reference>
<evidence type="ECO:0000313" key="1">
    <source>
        <dbReference type="EMBL" id="CAL1611528.1"/>
    </source>
</evidence>
<keyword evidence="2" id="KW-1185">Reference proteome</keyword>